<dbReference type="PANTHER" id="PTHR46268:SF6">
    <property type="entry name" value="UNIVERSAL STRESS PROTEIN UP12"/>
    <property type="match status" value="1"/>
</dbReference>
<gene>
    <name evidence="3" type="ORF">SB593_21740</name>
</gene>
<feature type="domain" description="UspA" evidence="2">
    <location>
        <begin position="6"/>
        <end position="125"/>
    </location>
</feature>
<reference evidence="3 4" key="1">
    <citation type="journal article" date="2023" name="Front. Microbiol.">
        <title>Genomic analyses of Burkholderia respiratory isolates indicates two evolutionarily distinct B. anthina clades.</title>
        <authorList>
            <person name="Pham A."/>
            <person name="Volmer J.G."/>
            <person name="Chambers D.C."/>
            <person name="Smith D.J."/>
            <person name="Reid D.W."/>
            <person name="Burr L."/>
            <person name="Wells T.J."/>
        </authorList>
    </citation>
    <scope>NUCLEOTIDE SEQUENCE [LARGE SCALE GENOMIC DNA]</scope>
    <source>
        <strain evidence="3 4">BCCIQ07A</strain>
    </source>
</reference>
<sequence length="149" mass="15831">MSALSRMLLVYDGTDEAQAALARCSALSRALSAAVDVVAVVDPATANAQSAGLLSDLAHRRLEEFARDELQRALGTLADDGIVARGFVRFGRAADAVAAHAMTTRADLVVVGHRARSGIARWWRGRPVHFDLAERLRGVSLIVVTVDAA</sequence>
<comment type="similarity">
    <text evidence="1">Belongs to the universal stress protein A family.</text>
</comment>
<evidence type="ECO:0000256" key="1">
    <source>
        <dbReference type="ARBA" id="ARBA00008791"/>
    </source>
</evidence>
<dbReference type="InterPro" id="IPR006016">
    <property type="entry name" value="UspA"/>
</dbReference>
<evidence type="ECO:0000313" key="3">
    <source>
        <dbReference type="EMBL" id="MEB2581572.1"/>
    </source>
</evidence>
<protein>
    <submittedName>
        <fullName evidence="3">Universal stress protein</fullName>
    </submittedName>
</protein>
<dbReference type="Gene3D" id="3.40.50.620">
    <property type="entry name" value="HUPs"/>
    <property type="match status" value="1"/>
</dbReference>
<dbReference type="InterPro" id="IPR014729">
    <property type="entry name" value="Rossmann-like_a/b/a_fold"/>
</dbReference>
<dbReference type="EMBL" id="JAWRLE010000037">
    <property type="protein sequence ID" value="MEB2581572.1"/>
    <property type="molecule type" value="Genomic_DNA"/>
</dbReference>
<evidence type="ECO:0000313" key="4">
    <source>
        <dbReference type="Proteomes" id="UP001304467"/>
    </source>
</evidence>
<proteinExistence type="inferred from homology"/>
<dbReference type="Pfam" id="PF00582">
    <property type="entry name" value="Usp"/>
    <property type="match status" value="1"/>
</dbReference>
<dbReference type="RefSeq" id="WP_226094162.1">
    <property type="nucleotide sequence ID" value="NZ_JAWRKY010000002.1"/>
</dbReference>
<dbReference type="Proteomes" id="UP001304467">
    <property type="component" value="Unassembled WGS sequence"/>
</dbReference>
<name>A0ABU5WRK5_9BURK</name>
<keyword evidence="4" id="KW-1185">Reference proteome</keyword>
<dbReference type="SUPFAM" id="SSF52402">
    <property type="entry name" value="Adenine nucleotide alpha hydrolases-like"/>
    <property type="match status" value="1"/>
</dbReference>
<evidence type="ECO:0000259" key="2">
    <source>
        <dbReference type="Pfam" id="PF00582"/>
    </source>
</evidence>
<accession>A0ABU5WRK5</accession>
<comment type="caution">
    <text evidence="3">The sequence shown here is derived from an EMBL/GenBank/DDBJ whole genome shotgun (WGS) entry which is preliminary data.</text>
</comment>
<organism evidence="3 4">
    <name type="scientific">Burkholderia anthinoferrum</name>
    <dbReference type="NCBI Taxonomy" id="3090833"/>
    <lineage>
        <taxon>Bacteria</taxon>
        <taxon>Pseudomonadati</taxon>
        <taxon>Pseudomonadota</taxon>
        <taxon>Betaproteobacteria</taxon>
        <taxon>Burkholderiales</taxon>
        <taxon>Burkholderiaceae</taxon>
        <taxon>Burkholderia</taxon>
    </lineage>
</organism>
<dbReference type="PANTHER" id="PTHR46268">
    <property type="entry name" value="STRESS RESPONSE PROTEIN NHAX"/>
    <property type="match status" value="1"/>
</dbReference>